<proteinExistence type="predicted"/>
<dbReference type="EMBL" id="CAUOFW020002724">
    <property type="protein sequence ID" value="CAK9155656.1"/>
    <property type="molecule type" value="Genomic_DNA"/>
</dbReference>
<feature type="signal peptide" evidence="1">
    <location>
        <begin position="1"/>
        <end position="18"/>
    </location>
</feature>
<keyword evidence="1" id="KW-0732">Signal</keyword>
<evidence type="ECO:0000313" key="2">
    <source>
        <dbReference type="EMBL" id="CAK9155656.1"/>
    </source>
</evidence>
<comment type="caution">
    <text evidence="2">The sequence shown here is derived from an EMBL/GenBank/DDBJ whole genome shotgun (WGS) entry which is preliminary data.</text>
</comment>
<organism evidence="2 3">
    <name type="scientific">Ilex paraguariensis</name>
    <name type="common">yerba mate</name>
    <dbReference type="NCBI Taxonomy" id="185542"/>
    <lineage>
        <taxon>Eukaryota</taxon>
        <taxon>Viridiplantae</taxon>
        <taxon>Streptophyta</taxon>
        <taxon>Embryophyta</taxon>
        <taxon>Tracheophyta</taxon>
        <taxon>Spermatophyta</taxon>
        <taxon>Magnoliopsida</taxon>
        <taxon>eudicotyledons</taxon>
        <taxon>Gunneridae</taxon>
        <taxon>Pentapetalae</taxon>
        <taxon>asterids</taxon>
        <taxon>campanulids</taxon>
        <taxon>Aquifoliales</taxon>
        <taxon>Aquifoliaceae</taxon>
        <taxon>Ilex</taxon>
    </lineage>
</organism>
<evidence type="ECO:0000256" key="1">
    <source>
        <dbReference type="SAM" id="SignalP"/>
    </source>
</evidence>
<sequence>MALEILLSISLLANATKSVLIGMLFRLTIIHAVDEGNFVDEERSEPAGDFWMKDHKQ</sequence>
<protein>
    <submittedName>
        <fullName evidence="2">Uncharacterized protein</fullName>
    </submittedName>
</protein>
<reference evidence="2 3" key="1">
    <citation type="submission" date="2024-02" db="EMBL/GenBank/DDBJ databases">
        <authorList>
            <person name="Vignale AGUSTIN F."/>
            <person name="Sosa J E."/>
            <person name="Modenutti C."/>
        </authorList>
    </citation>
    <scope>NUCLEOTIDE SEQUENCE [LARGE SCALE GENOMIC DNA]</scope>
</reference>
<evidence type="ECO:0000313" key="3">
    <source>
        <dbReference type="Proteomes" id="UP001642360"/>
    </source>
</evidence>
<keyword evidence="3" id="KW-1185">Reference proteome</keyword>
<dbReference type="Proteomes" id="UP001642360">
    <property type="component" value="Unassembled WGS sequence"/>
</dbReference>
<accession>A0ABC8SEM7</accession>
<dbReference type="AlphaFoldDB" id="A0ABC8SEM7"/>
<name>A0ABC8SEM7_9AQUA</name>
<gene>
    <name evidence="2" type="ORF">ILEXP_LOCUS24068</name>
</gene>
<feature type="chain" id="PRO_5044814163" evidence="1">
    <location>
        <begin position="19"/>
        <end position="57"/>
    </location>
</feature>